<dbReference type="GO" id="GO:0003677">
    <property type="term" value="F:DNA binding"/>
    <property type="evidence" value="ECO:0007669"/>
    <property type="project" value="TreeGrafter"/>
</dbReference>
<keyword evidence="4 6" id="KW-0949">S-adenosyl-L-methionine</keyword>
<gene>
    <name evidence="7" type="ordered locus">Deipe_2102</name>
</gene>
<dbReference type="RefSeq" id="WP_015235902.1">
    <property type="nucleotide sequence ID" value="NC_019793.1"/>
</dbReference>
<dbReference type="InterPro" id="IPR029063">
    <property type="entry name" value="SAM-dependent_MTases_sf"/>
</dbReference>
<dbReference type="Pfam" id="PF00145">
    <property type="entry name" value="DNA_methylase"/>
    <property type="match status" value="1"/>
</dbReference>
<keyword evidence="8" id="KW-1185">Reference proteome</keyword>
<dbReference type="GO" id="GO:0044027">
    <property type="term" value="P:negative regulation of gene expression via chromosomal CpG island methylation"/>
    <property type="evidence" value="ECO:0007669"/>
    <property type="project" value="TreeGrafter"/>
</dbReference>
<dbReference type="OrthoDB" id="9813719at2"/>
<dbReference type="EC" id="2.1.1.37" evidence="1"/>
<protein>
    <recommendedName>
        <fullName evidence="1">DNA (cytosine-5-)-methyltransferase</fullName>
        <ecNumber evidence="1">2.1.1.37</ecNumber>
    </recommendedName>
</protein>
<dbReference type="GO" id="GO:0003886">
    <property type="term" value="F:DNA (cytosine-5-)-methyltransferase activity"/>
    <property type="evidence" value="ECO:0007669"/>
    <property type="project" value="UniProtKB-EC"/>
</dbReference>
<dbReference type="InterPro" id="IPR001525">
    <property type="entry name" value="C5_MeTfrase"/>
</dbReference>
<dbReference type="Gene3D" id="3.40.50.150">
    <property type="entry name" value="Vaccinia Virus protein VP39"/>
    <property type="match status" value="1"/>
</dbReference>
<dbReference type="PANTHER" id="PTHR10629">
    <property type="entry name" value="CYTOSINE-SPECIFIC METHYLTRANSFERASE"/>
    <property type="match status" value="1"/>
</dbReference>
<name>L0A364_DEIPD</name>
<dbReference type="PRINTS" id="PR00105">
    <property type="entry name" value="C5METTRFRASE"/>
</dbReference>
<dbReference type="AlphaFoldDB" id="L0A364"/>
<proteinExistence type="inferred from homology"/>
<dbReference type="InterPro" id="IPR018117">
    <property type="entry name" value="C5_DNA_meth_AS"/>
</dbReference>
<keyword evidence="2 6" id="KW-0489">Methyltransferase</keyword>
<dbReference type="Proteomes" id="UP000010467">
    <property type="component" value="Chromosome"/>
</dbReference>
<dbReference type="PROSITE" id="PS51679">
    <property type="entry name" value="SAM_MT_C5"/>
    <property type="match status" value="1"/>
</dbReference>
<dbReference type="STRING" id="937777.Deipe_2102"/>
<dbReference type="eggNOG" id="COG0270">
    <property type="taxonomic scope" value="Bacteria"/>
</dbReference>
<evidence type="ECO:0000256" key="6">
    <source>
        <dbReference type="PROSITE-ProRule" id="PRU01016"/>
    </source>
</evidence>
<dbReference type="PROSITE" id="PS00094">
    <property type="entry name" value="C5_MTASE_1"/>
    <property type="match status" value="1"/>
</dbReference>
<keyword evidence="5" id="KW-0680">Restriction system</keyword>
<evidence type="ECO:0000256" key="2">
    <source>
        <dbReference type="ARBA" id="ARBA00022603"/>
    </source>
</evidence>
<feature type="active site" evidence="6">
    <location>
        <position position="74"/>
    </location>
</feature>
<reference evidence="8" key="1">
    <citation type="submission" date="2012-03" db="EMBL/GenBank/DDBJ databases">
        <title>Complete sequence of chromosome of Deinococcus peraridilitoris DSM 19664.</title>
        <authorList>
            <person name="Lucas S."/>
            <person name="Copeland A."/>
            <person name="Lapidus A."/>
            <person name="Glavina del Rio T."/>
            <person name="Dalin E."/>
            <person name="Tice H."/>
            <person name="Bruce D."/>
            <person name="Goodwin L."/>
            <person name="Pitluck S."/>
            <person name="Peters L."/>
            <person name="Mikhailova N."/>
            <person name="Lu M."/>
            <person name="Kyrpides N."/>
            <person name="Mavromatis K."/>
            <person name="Ivanova N."/>
            <person name="Brettin T."/>
            <person name="Detter J.C."/>
            <person name="Han C."/>
            <person name="Larimer F."/>
            <person name="Land M."/>
            <person name="Hauser L."/>
            <person name="Markowitz V."/>
            <person name="Cheng J.-F."/>
            <person name="Hugenholtz P."/>
            <person name="Woyke T."/>
            <person name="Wu D."/>
            <person name="Pukall R."/>
            <person name="Steenblock K."/>
            <person name="Brambilla E."/>
            <person name="Klenk H.-P."/>
            <person name="Eisen J.A."/>
        </authorList>
    </citation>
    <scope>NUCLEOTIDE SEQUENCE [LARGE SCALE GENOMIC DNA]</scope>
    <source>
        <strain evidence="8">DSM 19664 / LMG 22246 / CIP 109416 / KR-200</strain>
    </source>
</reference>
<dbReference type="PANTHER" id="PTHR10629:SF50">
    <property type="entry name" value="DNA (CYTOSINE-5)-METHYLTRANSFERASE CMT3"/>
    <property type="match status" value="1"/>
</dbReference>
<evidence type="ECO:0000313" key="7">
    <source>
        <dbReference type="EMBL" id="AFZ67597.1"/>
    </source>
</evidence>
<evidence type="ECO:0000256" key="4">
    <source>
        <dbReference type="ARBA" id="ARBA00022691"/>
    </source>
</evidence>
<organism evidence="7 8">
    <name type="scientific">Deinococcus peraridilitoris (strain DSM 19664 / LMG 22246 / CIP 109416 / KR-200)</name>
    <dbReference type="NCBI Taxonomy" id="937777"/>
    <lineage>
        <taxon>Bacteria</taxon>
        <taxon>Thermotogati</taxon>
        <taxon>Deinococcota</taxon>
        <taxon>Deinococci</taxon>
        <taxon>Deinococcales</taxon>
        <taxon>Deinococcaceae</taxon>
        <taxon>Deinococcus</taxon>
    </lineage>
</organism>
<dbReference type="KEGG" id="dpd:Deipe_2102"/>
<dbReference type="GO" id="GO:0032259">
    <property type="term" value="P:methylation"/>
    <property type="evidence" value="ECO:0007669"/>
    <property type="project" value="UniProtKB-KW"/>
</dbReference>
<evidence type="ECO:0000256" key="1">
    <source>
        <dbReference type="ARBA" id="ARBA00011975"/>
    </source>
</evidence>
<dbReference type="GO" id="GO:0009307">
    <property type="term" value="P:DNA restriction-modification system"/>
    <property type="evidence" value="ECO:0007669"/>
    <property type="project" value="UniProtKB-KW"/>
</dbReference>
<dbReference type="InterPro" id="IPR031303">
    <property type="entry name" value="C5_meth_CS"/>
</dbReference>
<dbReference type="PROSITE" id="PS00095">
    <property type="entry name" value="C5_MTASE_2"/>
    <property type="match status" value="1"/>
</dbReference>
<evidence type="ECO:0000256" key="3">
    <source>
        <dbReference type="ARBA" id="ARBA00022679"/>
    </source>
</evidence>
<dbReference type="REBASE" id="57685">
    <property type="entry name" value="M.Dpe19664ORF2102P"/>
</dbReference>
<dbReference type="InterPro" id="IPR050390">
    <property type="entry name" value="C5-Methyltransferase"/>
</dbReference>
<comment type="similarity">
    <text evidence="6">Belongs to the class I-like SAM-binding methyltransferase superfamily. C5-methyltransferase family.</text>
</comment>
<dbReference type="PATRIC" id="fig|937777.3.peg.2111"/>
<dbReference type="SUPFAM" id="SSF53335">
    <property type="entry name" value="S-adenosyl-L-methionine-dependent methyltransferases"/>
    <property type="match status" value="1"/>
</dbReference>
<evidence type="ECO:0000256" key="5">
    <source>
        <dbReference type="ARBA" id="ARBA00022747"/>
    </source>
</evidence>
<evidence type="ECO:0000313" key="8">
    <source>
        <dbReference type="Proteomes" id="UP000010467"/>
    </source>
</evidence>
<accession>L0A364</accession>
<sequence>MTLTVGSLFAGIGGLESGLELTGGFKTIWQVEIDPFARAVLEKHWPDTPRFTDVRDITATLVSRPDVICGGFPCQDISSANTASDRLGLAGEKSGLWSEYARIVHDLRPRWVIVENSPRWRDWVPDVRRDLWGIGYASLPIRVRAADVGALHQRPRVFVLAHTDRDGKPLRAIHAEASRLQALPVAHGYWRHTPPGTFRVADGLPEGMDRARNRTLGNAVSPEVARWVGQRILNARTAQ</sequence>
<dbReference type="HOGENOM" id="CLU_006958_5_1_0"/>
<keyword evidence="3 6" id="KW-0808">Transferase</keyword>
<dbReference type="EMBL" id="CP003382">
    <property type="protein sequence ID" value="AFZ67597.1"/>
    <property type="molecule type" value="Genomic_DNA"/>
</dbReference>